<dbReference type="SUPFAM" id="SSF57863">
    <property type="entry name" value="ArfGap/RecO-like zinc finger"/>
    <property type="match status" value="1"/>
</dbReference>
<protein>
    <submittedName>
        <fullName evidence="8">ArfGap-domain-containing protein</fullName>
    </submittedName>
</protein>
<gene>
    <name evidence="8" type="ORF">K458DRAFT_367004</name>
</gene>
<keyword evidence="2" id="KW-0479">Metal-binding</keyword>
<sequence length="477" mass="50800">MAALATKTQSQNIFLKLKAKPANKICFDCGAKNPTWSSVPFGIYLCLDCSANHRNMGVHISFVRSTNLDIWQWDQLRIMKVGGNESATKYFQSHGGSAALASKDPKTKYTSNAATKYKEELQRRCTIDARQYPDEVVITDVPEATGSDGTNTPVGDEDDFFSSWDKPTIKRPSNPPSRTGTPRAQSPFLKPGSNGDATARPKSPLAASSVPTTPAAIPAAKPAVRKTTTGAAPKKNILGAKKKGLGAKKVVASDGLDFEEAERKAREEAERVEKLGYDPDAEAAETTAVTKSTAPEASNIVSPTPLSPSRGGFGTTAKPERSSQEMERLGMGVARLGFGQVGAGKKAAAPKKMGGFGSVGKPADDDGQKFAREKFGTQKSISSDEFFGRNAYDPTASAQAKERLSGFEGASAISSNAYFGRPEDDVPEDDYGDLESAAKDFVRKFGITASDDLDNLTSLLGEGATRLQGAVRNYLNS</sequence>
<dbReference type="GO" id="GO:0008270">
    <property type="term" value="F:zinc ion binding"/>
    <property type="evidence" value="ECO:0007669"/>
    <property type="project" value="UniProtKB-KW"/>
</dbReference>
<dbReference type="PROSITE" id="PS50115">
    <property type="entry name" value="ARFGAP"/>
    <property type="match status" value="1"/>
</dbReference>
<dbReference type="AlphaFoldDB" id="A0A6G1J2C4"/>
<feature type="region of interest" description="Disordered" evidence="6">
    <location>
        <begin position="259"/>
        <end position="326"/>
    </location>
</feature>
<dbReference type="CDD" id="cd08831">
    <property type="entry name" value="ArfGap_ArfGap2_3_like"/>
    <property type="match status" value="1"/>
</dbReference>
<dbReference type="PANTHER" id="PTHR45686:SF4">
    <property type="entry name" value="ADP-RIBOSYLATION FACTOR GTPASE ACTIVATING PROTEIN 3, ISOFORM H"/>
    <property type="match status" value="1"/>
</dbReference>
<evidence type="ECO:0000313" key="9">
    <source>
        <dbReference type="Proteomes" id="UP000799291"/>
    </source>
</evidence>
<dbReference type="PANTHER" id="PTHR45686">
    <property type="entry name" value="ADP-RIBOSYLATION FACTOR GTPASE ACTIVATING PROTEIN 3, ISOFORM H-RELATED"/>
    <property type="match status" value="1"/>
</dbReference>
<dbReference type="Proteomes" id="UP000799291">
    <property type="component" value="Unassembled WGS sequence"/>
</dbReference>
<dbReference type="EMBL" id="MU005581">
    <property type="protein sequence ID" value="KAF2684558.1"/>
    <property type="molecule type" value="Genomic_DNA"/>
</dbReference>
<dbReference type="GO" id="GO:0000139">
    <property type="term" value="C:Golgi membrane"/>
    <property type="evidence" value="ECO:0007669"/>
    <property type="project" value="GOC"/>
</dbReference>
<feature type="compositionally biased region" description="Basic and acidic residues" evidence="6">
    <location>
        <begin position="261"/>
        <end position="277"/>
    </location>
</feature>
<feature type="domain" description="Arf-GAP" evidence="7">
    <location>
        <begin position="11"/>
        <end position="121"/>
    </location>
</feature>
<dbReference type="InterPro" id="IPR037278">
    <property type="entry name" value="ARFGAP/RecO"/>
</dbReference>
<reference evidence="8" key="1">
    <citation type="journal article" date="2020" name="Stud. Mycol.">
        <title>101 Dothideomycetes genomes: a test case for predicting lifestyles and emergence of pathogens.</title>
        <authorList>
            <person name="Haridas S."/>
            <person name="Albert R."/>
            <person name="Binder M."/>
            <person name="Bloem J."/>
            <person name="Labutti K."/>
            <person name="Salamov A."/>
            <person name="Andreopoulos B."/>
            <person name="Baker S."/>
            <person name="Barry K."/>
            <person name="Bills G."/>
            <person name="Bluhm B."/>
            <person name="Cannon C."/>
            <person name="Castanera R."/>
            <person name="Culley D."/>
            <person name="Daum C."/>
            <person name="Ezra D."/>
            <person name="Gonzalez J."/>
            <person name="Henrissat B."/>
            <person name="Kuo A."/>
            <person name="Liang C."/>
            <person name="Lipzen A."/>
            <person name="Lutzoni F."/>
            <person name="Magnuson J."/>
            <person name="Mondo S."/>
            <person name="Nolan M."/>
            <person name="Ohm R."/>
            <person name="Pangilinan J."/>
            <person name="Park H.-J."/>
            <person name="Ramirez L."/>
            <person name="Alfaro M."/>
            <person name="Sun H."/>
            <person name="Tritt A."/>
            <person name="Yoshinaga Y."/>
            <person name="Zwiers L.-H."/>
            <person name="Turgeon B."/>
            <person name="Goodwin S."/>
            <person name="Spatafora J."/>
            <person name="Crous P."/>
            <person name="Grigoriev I."/>
        </authorList>
    </citation>
    <scope>NUCLEOTIDE SEQUENCE</scope>
    <source>
        <strain evidence="8">CBS 122367</strain>
    </source>
</reference>
<evidence type="ECO:0000256" key="1">
    <source>
        <dbReference type="ARBA" id="ARBA00022468"/>
    </source>
</evidence>
<evidence type="ECO:0000259" key="7">
    <source>
        <dbReference type="PROSITE" id="PS50115"/>
    </source>
</evidence>
<dbReference type="GO" id="GO:0005096">
    <property type="term" value="F:GTPase activator activity"/>
    <property type="evidence" value="ECO:0007669"/>
    <property type="project" value="UniProtKB-KW"/>
</dbReference>
<evidence type="ECO:0000256" key="4">
    <source>
        <dbReference type="ARBA" id="ARBA00022833"/>
    </source>
</evidence>
<feature type="region of interest" description="Disordered" evidence="6">
    <location>
        <begin position="136"/>
        <end position="235"/>
    </location>
</feature>
<name>A0A6G1J2C4_9PLEO</name>
<dbReference type="GO" id="GO:0048205">
    <property type="term" value="P:COPI coating of Golgi vesicle"/>
    <property type="evidence" value="ECO:0007669"/>
    <property type="project" value="TreeGrafter"/>
</dbReference>
<dbReference type="InterPro" id="IPR001164">
    <property type="entry name" value="ArfGAP_dom"/>
</dbReference>
<keyword evidence="1" id="KW-0343">GTPase activation</keyword>
<evidence type="ECO:0000313" key="8">
    <source>
        <dbReference type="EMBL" id="KAF2684558.1"/>
    </source>
</evidence>
<evidence type="ECO:0000256" key="3">
    <source>
        <dbReference type="ARBA" id="ARBA00022771"/>
    </source>
</evidence>
<dbReference type="Gene3D" id="1.10.220.150">
    <property type="entry name" value="Arf GTPase activating protein"/>
    <property type="match status" value="1"/>
</dbReference>
<dbReference type="SMART" id="SM00105">
    <property type="entry name" value="ArfGap"/>
    <property type="match status" value="1"/>
</dbReference>
<keyword evidence="4" id="KW-0862">Zinc</keyword>
<keyword evidence="3 5" id="KW-0863">Zinc-finger</keyword>
<proteinExistence type="predicted"/>
<dbReference type="InterPro" id="IPR038508">
    <property type="entry name" value="ArfGAP_dom_sf"/>
</dbReference>
<organism evidence="8 9">
    <name type="scientific">Lentithecium fluviatile CBS 122367</name>
    <dbReference type="NCBI Taxonomy" id="1168545"/>
    <lineage>
        <taxon>Eukaryota</taxon>
        <taxon>Fungi</taxon>
        <taxon>Dikarya</taxon>
        <taxon>Ascomycota</taxon>
        <taxon>Pezizomycotina</taxon>
        <taxon>Dothideomycetes</taxon>
        <taxon>Pleosporomycetidae</taxon>
        <taxon>Pleosporales</taxon>
        <taxon>Massarineae</taxon>
        <taxon>Lentitheciaceae</taxon>
        <taxon>Lentithecium</taxon>
    </lineage>
</organism>
<keyword evidence="9" id="KW-1185">Reference proteome</keyword>
<dbReference type="OrthoDB" id="983479at2759"/>
<feature type="compositionally biased region" description="Low complexity" evidence="6">
    <location>
        <begin position="203"/>
        <end position="222"/>
    </location>
</feature>
<evidence type="ECO:0000256" key="6">
    <source>
        <dbReference type="SAM" id="MobiDB-lite"/>
    </source>
</evidence>
<evidence type="ECO:0000256" key="5">
    <source>
        <dbReference type="PROSITE-ProRule" id="PRU00288"/>
    </source>
</evidence>
<dbReference type="FunFam" id="1.10.220.150:FF:000013">
    <property type="entry name" value="Putative Arf GTPase-activating protein"/>
    <property type="match status" value="1"/>
</dbReference>
<feature type="compositionally biased region" description="Polar residues" evidence="6">
    <location>
        <begin position="287"/>
        <end position="304"/>
    </location>
</feature>
<dbReference type="Pfam" id="PF01412">
    <property type="entry name" value="ArfGap"/>
    <property type="match status" value="1"/>
</dbReference>
<accession>A0A6G1J2C4</accession>
<evidence type="ECO:0000256" key="2">
    <source>
        <dbReference type="ARBA" id="ARBA00022723"/>
    </source>
</evidence>
<dbReference type="PRINTS" id="PR00405">
    <property type="entry name" value="REVINTRACTNG"/>
</dbReference>